<feature type="domain" description="ABC transporter" evidence="4">
    <location>
        <begin position="5"/>
        <end position="229"/>
    </location>
</feature>
<dbReference type="InterPro" id="IPR027417">
    <property type="entry name" value="P-loop_NTPase"/>
</dbReference>
<gene>
    <name evidence="5" type="ORF">SAMN05216170_0474</name>
</gene>
<dbReference type="PROSITE" id="PS50893">
    <property type="entry name" value="ABC_TRANSPORTER_2"/>
    <property type="match status" value="1"/>
</dbReference>
<dbReference type="EMBL" id="FOIW01000001">
    <property type="protein sequence ID" value="SEV86289.1"/>
    <property type="molecule type" value="Genomic_DNA"/>
</dbReference>
<dbReference type="PROSITE" id="PS00211">
    <property type="entry name" value="ABC_TRANSPORTER_1"/>
    <property type="match status" value="1"/>
</dbReference>
<dbReference type="Gene3D" id="3.40.50.300">
    <property type="entry name" value="P-loop containing nucleotide triphosphate hydrolases"/>
    <property type="match status" value="1"/>
</dbReference>
<keyword evidence="1" id="KW-0813">Transport</keyword>
<dbReference type="AlphaFoldDB" id="A0A1I0MDG2"/>
<name>A0A1I0MDG2_9EURY</name>
<dbReference type="InterPro" id="IPR051782">
    <property type="entry name" value="ABC_Transporter_VariousFunc"/>
</dbReference>
<keyword evidence="2" id="KW-0547">Nucleotide-binding</keyword>
<dbReference type="OrthoDB" id="44250at2157"/>
<dbReference type="GO" id="GO:0016887">
    <property type="term" value="F:ATP hydrolysis activity"/>
    <property type="evidence" value="ECO:0007669"/>
    <property type="project" value="InterPro"/>
</dbReference>
<sequence>MSAIIEARDLHKHFGPIKALQGVTVEILEGLTLILGPNGGGKSTFMKVSLGLYKPTKGTVKLLGKNPWKHPDVRKGIGVAFDPGRFPKLTTGREWLEFIARARGADRSDVEKAARLFGIEDALDRRIEGYSSGMLKRLSLAQAFVGGPDVIFLDEPLANVDFESVAEIVRVICKWKGKGRSFVIISHIWEPFEGLADYGVVISGGKVYLKGEFREIADDVAEMFRPLGIKNGSPG</sequence>
<evidence type="ECO:0000313" key="6">
    <source>
        <dbReference type="Proteomes" id="UP000182125"/>
    </source>
</evidence>
<dbReference type="GeneID" id="33334234"/>
<proteinExistence type="predicted"/>
<dbReference type="Proteomes" id="UP000182125">
    <property type="component" value="Unassembled WGS sequence"/>
</dbReference>
<dbReference type="Pfam" id="PF00005">
    <property type="entry name" value="ABC_tran"/>
    <property type="match status" value="1"/>
</dbReference>
<dbReference type="InterPro" id="IPR003439">
    <property type="entry name" value="ABC_transporter-like_ATP-bd"/>
</dbReference>
<dbReference type="RefSeq" id="WP_198300085.1">
    <property type="nucleotide sequence ID" value="NZ_CP015105.1"/>
</dbReference>
<organism evidence="5 6">
    <name type="scientific">Thermococcus thioreducens</name>
    <dbReference type="NCBI Taxonomy" id="277988"/>
    <lineage>
        <taxon>Archaea</taxon>
        <taxon>Methanobacteriati</taxon>
        <taxon>Methanobacteriota</taxon>
        <taxon>Thermococci</taxon>
        <taxon>Thermococcales</taxon>
        <taxon>Thermococcaceae</taxon>
        <taxon>Thermococcus</taxon>
    </lineage>
</organism>
<dbReference type="PANTHER" id="PTHR42939:SF1">
    <property type="entry name" value="ABC TRANSPORTER ATP-BINDING PROTEIN ALBC-RELATED"/>
    <property type="match status" value="1"/>
</dbReference>
<dbReference type="SUPFAM" id="SSF52540">
    <property type="entry name" value="P-loop containing nucleoside triphosphate hydrolases"/>
    <property type="match status" value="1"/>
</dbReference>
<keyword evidence="3 5" id="KW-0067">ATP-binding</keyword>
<dbReference type="GO" id="GO:0005524">
    <property type="term" value="F:ATP binding"/>
    <property type="evidence" value="ECO:0007669"/>
    <property type="project" value="UniProtKB-KW"/>
</dbReference>
<evidence type="ECO:0000256" key="1">
    <source>
        <dbReference type="ARBA" id="ARBA00022448"/>
    </source>
</evidence>
<dbReference type="CDD" id="cd03230">
    <property type="entry name" value="ABC_DR_subfamily_A"/>
    <property type="match status" value="1"/>
</dbReference>
<evidence type="ECO:0000313" key="5">
    <source>
        <dbReference type="EMBL" id="SEV86289.1"/>
    </source>
</evidence>
<accession>A0A1I0MDG2</accession>
<evidence type="ECO:0000256" key="3">
    <source>
        <dbReference type="ARBA" id="ARBA00022840"/>
    </source>
</evidence>
<dbReference type="InterPro" id="IPR017871">
    <property type="entry name" value="ABC_transporter-like_CS"/>
</dbReference>
<evidence type="ECO:0000259" key="4">
    <source>
        <dbReference type="PROSITE" id="PS50893"/>
    </source>
</evidence>
<reference evidence="5 6" key="1">
    <citation type="submission" date="2016-10" db="EMBL/GenBank/DDBJ databases">
        <authorList>
            <person name="de Groot N.N."/>
        </authorList>
    </citation>
    <scope>NUCLEOTIDE SEQUENCE [LARGE SCALE GENOMIC DNA]</scope>
    <source>
        <strain evidence="5 6">OGL-20</strain>
    </source>
</reference>
<protein>
    <submittedName>
        <fullName evidence="5">ABC-2 type transport system ATP-binding protein</fullName>
    </submittedName>
</protein>
<dbReference type="PANTHER" id="PTHR42939">
    <property type="entry name" value="ABC TRANSPORTER ATP-BINDING PROTEIN ALBC-RELATED"/>
    <property type="match status" value="1"/>
</dbReference>
<evidence type="ECO:0000256" key="2">
    <source>
        <dbReference type="ARBA" id="ARBA00022741"/>
    </source>
</evidence>
<dbReference type="InterPro" id="IPR003593">
    <property type="entry name" value="AAA+_ATPase"/>
</dbReference>
<dbReference type="SMART" id="SM00382">
    <property type="entry name" value="AAA"/>
    <property type="match status" value="1"/>
</dbReference>